<evidence type="ECO:0000313" key="3">
    <source>
        <dbReference type="EMBL" id="EPN63681.1"/>
    </source>
</evidence>
<evidence type="ECO:0000256" key="1">
    <source>
        <dbReference type="ARBA" id="ARBA00023002"/>
    </source>
</evidence>
<evidence type="ECO:0000259" key="2">
    <source>
        <dbReference type="Pfam" id="PF00725"/>
    </source>
</evidence>
<sequence>AYLMDVVGIDTGHHGRDVMAEGFPDRMKDDRRSAIDALYEANRLGQKNGKGFYAYETDKKGKPKKVNDPAVLDVLKPIVYEQREVSDEGIINWMMIPLCLETVRCLEDGIVETAAEADMGLIYGIGFPPFRGGALRYIDSIGVAEFVALADRYAELGALYQPTAKLREMADNGQSFFGQASSEV</sequence>
<dbReference type="EMBL" id="AOKF01000961">
    <property type="protein sequence ID" value="EPN63681.1"/>
    <property type="molecule type" value="Genomic_DNA"/>
</dbReference>
<keyword evidence="1" id="KW-0560">Oxidoreductase</keyword>
<dbReference type="Pfam" id="PF00725">
    <property type="entry name" value="3HCDH"/>
    <property type="match status" value="1"/>
</dbReference>
<accession>A0A656K0M6</accession>
<dbReference type="EC" id="5.3.3.8" evidence="3"/>
<reference evidence="3 4" key="1">
    <citation type="journal article" date="2013" name="PLoS Pathog.">
        <title>Genomic analysis of the Kiwifruit pathogen Pseudomonas syringae pv. actinidiae provides insight into the origins of an emergent plant disease.</title>
        <authorList>
            <person name="McCann H.C."/>
            <person name="Rikkerink E.H."/>
            <person name="Bertels F."/>
            <person name="Fiers M."/>
            <person name="Lu A."/>
            <person name="Rees-George J."/>
            <person name="Andersen M.T."/>
            <person name="Gleave A.P."/>
            <person name="Haubold B."/>
            <person name="Wohlers M.W."/>
            <person name="Guttman D.S."/>
            <person name="Wang P.W."/>
            <person name="Straub C."/>
            <person name="Vanneste J.L."/>
            <person name="Rainey P.B."/>
            <person name="Templeton M.D."/>
        </authorList>
    </citation>
    <scope>NUCLEOTIDE SEQUENCE [LARGE SCALE GENOMIC DNA]</scope>
    <source>
        <strain evidence="3 4">ICMP 19096</strain>
    </source>
</reference>
<evidence type="ECO:0000313" key="4">
    <source>
        <dbReference type="Proteomes" id="UP000018849"/>
    </source>
</evidence>
<dbReference type="InterPro" id="IPR008927">
    <property type="entry name" value="6-PGluconate_DH-like_C_sf"/>
</dbReference>
<dbReference type="Gene3D" id="1.10.1040.50">
    <property type="match status" value="1"/>
</dbReference>
<dbReference type="InterPro" id="IPR050136">
    <property type="entry name" value="FA_oxidation_alpha_subunit"/>
</dbReference>
<keyword evidence="3" id="KW-0413">Isomerase</keyword>
<dbReference type="PANTHER" id="PTHR43612:SF3">
    <property type="entry name" value="TRIFUNCTIONAL ENZYME SUBUNIT ALPHA, MITOCHONDRIAL"/>
    <property type="match status" value="1"/>
</dbReference>
<dbReference type="SUPFAM" id="SSF48179">
    <property type="entry name" value="6-phosphogluconate dehydrogenase C-terminal domain-like"/>
    <property type="match status" value="2"/>
</dbReference>
<dbReference type="GO" id="GO:0004300">
    <property type="term" value="F:enoyl-CoA hydratase activity"/>
    <property type="evidence" value="ECO:0007669"/>
    <property type="project" value="TreeGrafter"/>
</dbReference>
<proteinExistence type="predicted"/>
<comment type="caution">
    <text evidence="3">The sequence shown here is derived from an EMBL/GenBank/DDBJ whole genome shotgun (WGS) entry which is preliminary data.</text>
</comment>
<name>A0A656K0M6_PSESF</name>
<feature type="domain" description="3-hydroxyacyl-CoA dehydrogenase C-terminal" evidence="2">
    <location>
        <begin position="3"/>
        <end position="55"/>
    </location>
</feature>
<dbReference type="Proteomes" id="UP000018849">
    <property type="component" value="Unassembled WGS sequence"/>
</dbReference>
<dbReference type="GO" id="GO:0016509">
    <property type="term" value="F:long-chain (3S)-3-hydroxyacyl-CoA dehydrogenase (NAD+) activity"/>
    <property type="evidence" value="ECO:0007669"/>
    <property type="project" value="TreeGrafter"/>
</dbReference>
<dbReference type="GO" id="GO:0006635">
    <property type="term" value="P:fatty acid beta-oxidation"/>
    <property type="evidence" value="ECO:0007669"/>
    <property type="project" value="TreeGrafter"/>
</dbReference>
<dbReference type="AlphaFoldDB" id="A0A656K0M6"/>
<feature type="non-terminal residue" evidence="3">
    <location>
        <position position="1"/>
    </location>
</feature>
<dbReference type="GO" id="GO:0004165">
    <property type="term" value="F:delta(3)-delta(2)-enoyl-CoA isomerase activity"/>
    <property type="evidence" value="ECO:0007669"/>
    <property type="project" value="UniProtKB-EC"/>
</dbReference>
<organism evidence="3 4">
    <name type="scientific">Pseudomonas syringae pv. actinidiae ICMP 19096</name>
    <dbReference type="NCBI Taxonomy" id="1194405"/>
    <lineage>
        <taxon>Bacteria</taxon>
        <taxon>Pseudomonadati</taxon>
        <taxon>Pseudomonadota</taxon>
        <taxon>Gammaproteobacteria</taxon>
        <taxon>Pseudomonadales</taxon>
        <taxon>Pseudomonadaceae</taxon>
        <taxon>Pseudomonas</taxon>
        <taxon>Pseudomonas syringae</taxon>
    </lineage>
</organism>
<dbReference type="InterPro" id="IPR006108">
    <property type="entry name" value="3HC_DH_C"/>
</dbReference>
<gene>
    <name evidence="3" type="primary">fadB</name>
    <name evidence="3" type="ORF">A245_11472</name>
</gene>
<protein>
    <submittedName>
        <fullName evidence="3">Multifunctional fatty acid oxidation complex subunit alpha</fullName>
        <ecNumber evidence="3">5.3.3.8</ecNumber>
    </submittedName>
</protein>
<dbReference type="PANTHER" id="PTHR43612">
    <property type="entry name" value="TRIFUNCTIONAL ENZYME SUBUNIT ALPHA"/>
    <property type="match status" value="1"/>
</dbReference>